<dbReference type="SUPFAM" id="SSF55729">
    <property type="entry name" value="Acyl-CoA N-acyltransferases (Nat)"/>
    <property type="match status" value="1"/>
</dbReference>
<name>A0A518CVK1_9BACT</name>
<dbReference type="OrthoDB" id="9799321at2"/>
<sequence length="178" mass="19765">MPSAPKTLRTERLHLHVWDDTDAPELRALLDANDAHLRPWIPFMRHEPRDLAGTREVIASCRASFDAGEHYRYAVRERENGALVGETMLIGRGPAGSMEAGYWLDAGAVGKGYATEATAALVPVAFDVLGLEWVELHCDVRNDASIAVARRLGAVRVRVDRIEEDGRAVDLGIWRIDR</sequence>
<accession>A0A518CVK1</accession>
<reference evidence="2 3" key="1">
    <citation type="submission" date="2019-02" db="EMBL/GenBank/DDBJ databases">
        <title>Deep-cultivation of Planctomycetes and their phenomic and genomic characterization uncovers novel biology.</title>
        <authorList>
            <person name="Wiegand S."/>
            <person name="Jogler M."/>
            <person name="Boedeker C."/>
            <person name="Pinto D."/>
            <person name="Vollmers J."/>
            <person name="Rivas-Marin E."/>
            <person name="Kohn T."/>
            <person name="Peeters S.H."/>
            <person name="Heuer A."/>
            <person name="Rast P."/>
            <person name="Oberbeckmann S."/>
            <person name="Bunk B."/>
            <person name="Jeske O."/>
            <person name="Meyerdierks A."/>
            <person name="Storesund J.E."/>
            <person name="Kallscheuer N."/>
            <person name="Luecker S."/>
            <person name="Lage O.M."/>
            <person name="Pohl T."/>
            <person name="Merkel B.J."/>
            <person name="Hornburger P."/>
            <person name="Mueller R.-W."/>
            <person name="Bruemmer F."/>
            <person name="Labrenz M."/>
            <person name="Spormann A.M."/>
            <person name="Op den Camp H."/>
            <person name="Overmann J."/>
            <person name="Amann R."/>
            <person name="Jetten M.S.M."/>
            <person name="Mascher T."/>
            <person name="Medema M.H."/>
            <person name="Devos D.P."/>
            <person name="Kaster A.-K."/>
            <person name="Ovreas L."/>
            <person name="Rohde M."/>
            <person name="Galperin M.Y."/>
            <person name="Jogler C."/>
        </authorList>
    </citation>
    <scope>NUCLEOTIDE SEQUENCE [LARGE SCALE GENOMIC DNA]</scope>
    <source>
        <strain evidence="2 3">Pla163</strain>
    </source>
</reference>
<dbReference type="Proteomes" id="UP000319342">
    <property type="component" value="Chromosome"/>
</dbReference>
<dbReference type="RefSeq" id="WP_145182602.1">
    <property type="nucleotide sequence ID" value="NZ_CP036290.1"/>
</dbReference>
<dbReference type="Pfam" id="PF13302">
    <property type="entry name" value="Acetyltransf_3"/>
    <property type="match status" value="1"/>
</dbReference>
<dbReference type="PROSITE" id="PS51186">
    <property type="entry name" value="GNAT"/>
    <property type="match status" value="1"/>
</dbReference>
<dbReference type="GO" id="GO:0016747">
    <property type="term" value="F:acyltransferase activity, transferring groups other than amino-acyl groups"/>
    <property type="evidence" value="ECO:0007669"/>
    <property type="project" value="InterPro"/>
</dbReference>
<dbReference type="PANTHER" id="PTHR43792">
    <property type="entry name" value="GNAT FAMILY, PUTATIVE (AFU_ORTHOLOGUE AFUA_3G00765)-RELATED-RELATED"/>
    <property type="match status" value="1"/>
</dbReference>
<dbReference type="InterPro" id="IPR051531">
    <property type="entry name" value="N-acetyltransferase"/>
</dbReference>
<feature type="domain" description="N-acetyltransferase" evidence="1">
    <location>
        <begin position="35"/>
        <end position="176"/>
    </location>
</feature>
<organism evidence="2 3">
    <name type="scientific">Rohdeia mirabilis</name>
    <dbReference type="NCBI Taxonomy" id="2528008"/>
    <lineage>
        <taxon>Bacteria</taxon>
        <taxon>Pseudomonadati</taxon>
        <taxon>Planctomycetota</taxon>
        <taxon>Planctomycetia</taxon>
        <taxon>Planctomycetia incertae sedis</taxon>
        <taxon>Rohdeia</taxon>
    </lineage>
</organism>
<protein>
    <recommendedName>
        <fullName evidence="1">N-acetyltransferase domain-containing protein</fullName>
    </recommendedName>
</protein>
<proteinExistence type="predicted"/>
<keyword evidence="3" id="KW-1185">Reference proteome</keyword>
<evidence type="ECO:0000313" key="3">
    <source>
        <dbReference type="Proteomes" id="UP000319342"/>
    </source>
</evidence>
<dbReference type="Gene3D" id="3.40.630.30">
    <property type="match status" value="1"/>
</dbReference>
<dbReference type="InterPro" id="IPR016181">
    <property type="entry name" value="Acyl_CoA_acyltransferase"/>
</dbReference>
<evidence type="ECO:0000313" key="2">
    <source>
        <dbReference type="EMBL" id="QDU83245.1"/>
    </source>
</evidence>
<dbReference type="InterPro" id="IPR000182">
    <property type="entry name" value="GNAT_dom"/>
</dbReference>
<dbReference type="EMBL" id="CP036290">
    <property type="protein sequence ID" value="QDU83245.1"/>
    <property type="molecule type" value="Genomic_DNA"/>
</dbReference>
<gene>
    <name evidence="2" type="ORF">Pla163_03430</name>
</gene>
<dbReference type="AlphaFoldDB" id="A0A518CVK1"/>
<evidence type="ECO:0000259" key="1">
    <source>
        <dbReference type="PROSITE" id="PS51186"/>
    </source>
</evidence>